<keyword evidence="2" id="KW-0732">Signal</keyword>
<proteinExistence type="predicted"/>
<comment type="caution">
    <text evidence="3">The sequence shown here is derived from an EMBL/GenBank/DDBJ whole genome shotgun (WGS) entry which is preliminary data.</text>
</comment>
<dbReference type="GeneID" id="30020636"/>
<organism evidence="3 4">
    <name type="scientific">Cordyceps fumosorosea (strain ARSEF 2679)</name>
    <name type="common">Isaria fumosorosea</name>
    <dbReference type="NCBI Taxonomy" id="1081104"/>
    <lineage>
        <taxon>Eukaryota</taxon>
        <taxon>Fungi</taxon>
        <taxon>Dikarya</taxon>
        <taxon>Ascomycota</taxon>
        <taxon>Pezizomycotina</taxon>
        <taxon>Sordariomycetes</taxon>
        <taxon>Hypocreomycetidae</taxon>
        <taxon>Hypocreales</taxon>
        <taxon>Cordycipitaceae</taxon>
        <taxon>Cordyceps</taxon>
    </lineage>
</organism>
<name>A0A167XFZ1_CORFA</name>
<accession>A0A167XFZ1</accession>
<reference evidence="3 4" key="1">
    <citation type="journal article" date="2016" name="Genome Biol. Evol.">
        <title>Divergent and convergent evolution of fungal pathogenicity.</title>
        <authorList>
            <person name="Shang Y."/>
            <person name="Xiao G."/>
            <person name="Zheng P."/>
            <person name="Cen K."/>
            <person name="Zhan S."/>
            <person name="Wang C."/>
        </authorList>
    </citation>
    <scope>NUCLEOTIDE SEQUENCE [LARGE SCALE GENOMIC DNA]</scope>
    <source>
        <strain evidence="3 4">ARSEF 2679</strain>
    </source>
</reference>
<keyword evidence="4" id="KW-1185">Reference proteome</keyword>
<dbReference type="Proteomes" id="UP000076744">
    <property type="component" value="Unassembled WGS sequence"/>
</dbReference>
<dbReference type="AlphaFoldDB" id="A0A167XFZ1"/>
<dbReference type="EMBL" id="AZHB01000009">
    <property type="protein sequence ID" value="OAA64934.1"/>
    <property type="molecule type" value="Genomic_DNA"/>
</dbReference>
<evidence type="ECO:0000256" key="2">
    <source>
        <dbReference type="SAM" id="SignalP"/>
    </source>
</evidence>
<protein>
    <submittedName>
        <fullName evidence="3">Uncharacterized protein</fullName>
    </submittedName>
</protein>
<evidence type="ECO:0000256" key="1">
    <source>
        <dbReference type="SAM" id="MobiDB-lite"/>
    </source>
</evidence>
<feature type="chain" id="PRO_5007894403" evidence="2">
    <location>
        <begin position="19"/>
        <end position="121"/>
    </location>
</feature>
<dbReference type="RefSeq" id="XP_018704906.1">
    <property type="nucleotide sequence ID" value="XM_018847950.1"/>
</dbReference>
<feature type="compositionally biased region" description="Basic and acidic residues" evidence="1">
    <location>
        <begin position="51"/>
        <end position="87"/>
    </location>
</feature>
<feature type="region of interest" description="Disordered" evidence="1">
    <location>
        <begin position="51"/>
        <end position="121"/>
    </location>
</feature>
<sequence length="121" mass="13232">MKLTTTTVLLSLVAGALAGPLLPVPVAEKPDGAVARGEAAVPNVYPLKARMPENEKPAVRAVDEKEDSHDTEEEGPHQDEEALDKRNPFYRVRPGWWGPKNKKNKPKSRNSQAGQELAKAE</sequence>
<feature type="signal peptide" evidence="2">
    <location>
        <begin position="1"/>
        <end position="18"/>
    </location>
</feature>
<evidence type="ECO:0000313" key="4">
    <source>
        <dbReference type="Proteomes" id="UP000076744"/>
    </source>
</evidence>
<evidence type="ECO:0000313" key="3">
    <source>
        <dbReference type="EMBL" id="OAA64934.1"/>
    </source>
</evidence>
<gene>
    <name evidence="3" type="ORF">ISF_04344</name>
</gene>